<dbReference type="AlphaFoldDB" id="A0A4R3NHN6"/>
<comment type="caution">
    <text evidence="3">The sequence shown here is derived from an EMBL/GenBank/DDBJ whole genome shotgun (WGS) entry which is preliminary data.</text>
</comment>
<gene>
    <name evidence="3" type="ORF">EC835_10870</name>
</gene>
<reference evidence="3 4" key="1">
    <citation type="submission" date="2019-03" db="EMBL/GenBank/DDBJ databases">
        <title>Genomic analyses of the natural microbiome of Caenorhabditis elegans.</title>
        <authorList>
            <person name="Samuel B."/>
        </authorList>
    </citation>
    <scope>NUCLEOTIDE SEQUENCE [LARGE SCALE GENOMIC DNA]</scope>
    <source>
        <strain evidence="3 4">JUb102</strain>
    </source>
</reference>
<dbReference type="Proteomes" id="UP000295055">
    <property type="component" value="Unassembled WGS sequence"/>
</dbReference>
<evidence type="ECO:0000313" key="3">
    <source>
        <dbReference type="EMBL" id="TCT30921.1"/>
    </source>
</evidence>
<organism evidence="3 4">
    <name type="scientific">Providencia alcalifaciens</name>
    <dbReference type="NCBI Taxonomy" id="126385"/>
    <lineage>
        <taxon>Bacteria</taxon>
        <taxon>Pseudomonadati</taxon>
        <taxon>Pseudomonadota</taxon>
        <taxon>Gammaproteobacteria</taxon>
        <taxon>Enterobacterales</taxon>
        <taxon>Morganellaceae</taxon>
        <taxon>Providencia</taxon>
    </lineage>
</organism>
<dbReference type="RefSeq" id="WP_132496856.1">
    <property type="nucleotide sequence ID" value="NZ_SMAS01000008.1"/>
</dbReference>
<dbReference type="EMBL" id="SMAS01000008">
    <property type="protein sequence ID" value="TCT30921.1"/>
    <property type="molecule type" value="Genomic_DNA"/>
</dbReference>
<name>A0A4R3NHN6_9GAMM</name>
<sequence>MPNINLTTGVGHPAQAVLPTKFLAGNNAISTQIAAVNSTGSQINFPVHSETNSQVSIAADRNELHRANHSKQAAVIHQMLSKTFPKISEDMISSALCAGASGNLIQQEINYRPENSLILLSLLTQNEINREPGLLKSAADLINSLNTQENKYSQLKSTLNNEERAFDKKMESVFKSLGDNRWQTISDRFVEKYVNPAIKDKLAEVFDRADVDSCNVNDTLVSMLEHQSKLKMEGYIQEYKQHGKTSFADKALQLHNVFLELESKIEHIRSAKYMNNTSESAHQGPASNPQNFVGDDVDAGHPRPALSPALAPNTVNTTNYRNVGNTYNINHYHNGASSDSTTKVQNNVGESVLPPSLSQGINTVINTPKNDPSDWTPYRAPVPAPSTVLTNEIDGKSMNKNRPELRATSENINSVSSQPVKEETTFTIELESPEDKELAEQPRKHITDIQWLLPKNTGFQNRYIRTESGWKSSNGSESEVKPVVTTVGGLNRSQADKEIYQGLRTAPQTVPAEQMLVDSIAKADELFTGTERGALRPNQA</sequence>
<evidence type="ECO:0000256" key="2">
    <source>
        <dbReference type="SAM" id="MobiDB-lite"/>
    </source>
</evidence>
<protein>
    <submittedName>
        <fullName evidence="3">Uncharacterized protein</fullName>
    </submittedName>
</protein>
<feature type="region of interest" description="Disordered" evidence="2">
    <location>
        <begin position="369"/>
        <end position="400"/>
    </location>
</feature>
<evidence type="ECO:0000256" key="1">
    <source>
        <dbReference type="SAM" id="Coils"/>
    </source>
</evidence>
<evidence type="ECO:0000313" key="4">
    <source>
        <dbReference type="Proteomes" id="UP000295055"/>
    </source>
</evidence>
<feature type="coiled-coil region" evidence="1">
    <location>
        <begin position="138"/>
        <end position="165"/>
    </location>
</feature>
<accession>A0A4R3NHN6</accession>
<dbReference type="OrthoDB" id="6464557at2"/>
<keyword evidence="1" id="KW-0175">Coiled coil</keyword>
<proteinExistence type="predicted"/>